<dbReference type="Gene3D" id="3.40.1190.20">
    <property type="match status" value="1"/>
</dbReference>
<organism evidence="22 23">
    <name type="scientific">Arthrobacter halodurans</name>
    <dbReference type="NCBI Taxonomy" id="516699"/>
    <lineage>
        <taxon>Bacteria</taxon>
        <taxon>Bacillati</taxon>
        <taxon>Actinomycetota</taxon>
        <taxon>Actinomycetes</taxon>
        <taxon>Micrococcales</taxon>
        <taxon>Micrococcaceae</taxon>
        <taxon>Arthrobacter</taxon>
    </lineage>
</organism>
<dbReference type="PROSITE" id="PS51383">
    <property type="entry name" value="YJEF_C_3"/>
    <property type="match status" value="1"/>
</dbReference>
<evidence type="ECO:0000256" key="19">
    <source>
        <dbReference type="SAM" id="MobiDB-lite"/>
    </source>
</evidence>
<dbReference type="Pfam" id="PF01256">
    <property type="entry name" value="Carb_kinase"/>
    <property type="match status" value="1"/>
</dbReference>
<sequence>MIPAYTGAQVRAAEQPLLDAGAGPGLMRRAAHGLARHTAELLRRERGRVYGTRAAALVGTGNNGGDALFAMAFLTRRGVACTAVLLGEKAHDAGLAAFRRAGGRVVDGRPGNNAGAQPREDEDTDDGGTDDGSPRWRAAVAALAGADVVIDAVLGTGARGGIELPLLPNGALVVACDLPSGVDADTGNAADSALEADLTVTFGALKTGLAVGRGHLLAGRVEVVDIGLGPHLGDPDLYVIERSDVARLLPRPARDAHKYSRGVLGLVAGCDRYPGAAVLSATAAVNAGLGMLRTVALGRAAELLAHAVPEAVPAEDTDVRVQAWAVGPGIGDDAGQLAAAKRAIASGLPCVVDASALRRFEPSDGRGNIVLTPHAGELQDLLTRAGLDVEAGDIAADPVRWARRAASTYSSVVLLKGPATVCAAPDGYTVVCNAGGPELATAGSGDVLTGIIGKFLATGNQLGDTRSLVQVAATAAAVHGLTVHTIGSAATPQSARALAERVSAAVDTVGN</sequence>
<evidence type="ECO:0000259" key="20">
    <source>
        <dbReference type="PROSITE" id="PS51383"/>
    </source>
</evidence>
<evidence type="ECO:0000256" key="18">
    <source>
        <dbReference type="PIRNR" id="PIRNR017184"/>
    </source>
</evidence>
<comment type="similarity">
    <text evidence="3 18">In the N-terminal section; belongs to the NnrE/AIBP family.</text>
</comment>
<evidence type="ECO:0000256" key="16">
    <source>
        <dbReference type="ARBA" id="ARBA00049209"/>
    </source>
</evidence>
<dbReference type="PANTHER" id="PTHR12592:SF0">
    <property type="entry name" value="ATP-DEPENDENT (S)-NAD(P)H-HYDRATE DEHYDRATASE"/>
    <property type="match status" value="1"/>
</dbReference>
<comment type="similarity">
    <text evidence="4 18">In the C-terminal section; belongs to the NnrD/CARKD family.</text>
</comment>
<dbReference type="Gene3D" id="3.40.50.10260">
    <property type="entry name" value="YjeF N-terminal domain"/>
    <property type="match status" value="1"/>
</dbReference>
<evidence type="ECO:0000256" key="2">
    <source>
        <dbReference type="ARBA" id="ARBA00000909"/>
    </source>
</evidence>
<reference evidence="22 23" key="1">
    <citation type="submission" date="2024-09" db="EMBL/GenBank/DDBJ databases">
        <authorList>
            <person name="Salinas-Garcia M.A."/>
            <person name="Prieme A."/>
        </authorList>
    </citation>
    <scope>NUCLEOTIDE SEQUENCE [LARGE SCALE GENOMIC DNA]</scope>
    <source>
        <strain evidence="22 23">DSM 21081</strain>
    </source>
</reference>
<dbReference type="Pfam" id="PF03853">
    <property type="entry name" value="YjeF_N"/>
    <property type="match status" value="1"/>
</dbReference>
<comment type="caution">
    <text evidence="22">The sequence shown here is derived from an EMBL/GenBank/DDBJ whole genome shotgun (WGS) entry which is preliminary data.</text>
</comment>
<evidence type="ECO:0000256" key="11">
    <source>
        <dbReference type="ARBA" id="ARBA00023235"/>
    </source>
</evidence>
<keyword evidence="11 18" id="KW-0413">Isomerase</keyword>
<comment type="function">
    <text evidence="14 18">Bifunctional enzyme that catalyzes the epimerization of the S- and R-forms of NAD(P)HX and the dehydration of the S-form of NAD(P)HX at the expense of ADP, which is converted to AMP. This allows the repair of both epimers of NAD(P)HX, a damaged form of NAD(P)H that is a result of enzymatic or heat-dependent hydration.</text>
</comment>
<keyword evidence="12 17" id="KW-0456">Lyase</keyword>
<comment type="cofactor">
    <cofactor evidence="17">
        <name>Mg(2+)</name>
        <dbReference type="ChEBI" id="CHEBI:18420"/>
    </cofactor>
</comment>
<feature type="compositionally biased region" description="Acidic residues" evidence="19">
    <location>
        <begin position="120"/>
        <end position="129"/>
    </location>
</feature>
<evidence type="ECO:0000256" key="1">
    <source>
        <dbReference type="ARBA" id="ARBA00000013"/>
    </source>
</evidence>
<dbReference type="PIRSF" id="PIRSF017184">
    <property type="entry name" value="Nnr"/>
    <property type="match status" value="1"/>
</dbReference>
<dbReference type="PROSITE" id="PS01050">
    <property type="entry name" value="YJEF_C_2"/>
    <property type="match status" value="1"/>
</dbReference>
<feature type="domain" description="YjeF C-terminal" evidence="20">
    <location>
        <begin position="241"/>
        <end position="511"/>
    </location>
</feature>
<dbReference type="SUPFAM" id="SSF64153">
    <property type="entry name" value="YjeF N-terminal domain-like"/>
    <property type="match status" value="1"/>
</dbReference>
<dbReference type="InterPro" id="IPR017953">
    <property type="entry name" value="Carbohydrate_kinase_pred_CS"/>
</dbReference>
<keyword evidence="7 17" id="KW-0067">ATP-binding</keyword>
<keyword evidence="5 18" id="KW-0479">Metal-binding</keyword>
<dbReference type="InterPro" id="IPR029056">
    <property type="entry name" value="Ribokinase-like"/>
</dbReference>
<keyword evidence="23" id="KW-1185">Reference proteome</keyword>
<evidence type="ECO:0000313" key="22">
    <source>
        <dbReference type="EMBL" id="MFB0833966.1"/>
    </source>
</evidence>
<keyword evidence="10 17" id="KW-0520">NAD</keyword>
<comment type="subunit">
    <text evidence="17">Homotetramer.</text>
</comment>
<evidence type="ECO:0000256" key="3">
    <source>
        <dbReference type="ARBA" id="ARBA00006001"/>
    </source>
</evidence>
<feature type="domain" description="YjeF N-terminal" evidence="21">
    <location>
        <begin position="10"/>
        <end position="234"/>
    </location>
</feature>
<comment type="catalytic activity">
    <reaction evidence="2 18">
        <text>(6R)-NADPHX = (6S)-NADPHX</text>
        <dbReference type="Rhea" id="RHEA:32227"/>
        <dbReference type="ChEBI" id="CHEBI:64076"/>
        <dbReference type="ChEBI" id="CHEBI:64077"/>
        <dbReference type="EC" id="5.1.99.6"/>
    </reaction>
</comment>
<dbReference type="RefSeq" id="WP_373971141.1">
    <property type="nucleotide sequence ID" value="NZ_JBHDLJ010000003.1"/>
</dbReference>
<keyword evidence="6 17" id="KW-0547">Nucleotide-binding</keyword>
<feature type="binding site" evidence="17">
    <location>
        <position position="329"/>
    </location>
    <ligand>
        <name>(6S)-NADPHX</name>
        <dbReference type="ChEBI" id="CHEBI:64076"/>
    </ligand>
</feature>
<feature type="binding site" evidence="17">
    <location>
        <position position="374"/>
    </location>
    <ligand>
        <name>(6S)-NADPHX</name>
        <dbReference type="ChEBI" id="CHEBI:64076"/>
    </ligand>
</feature>
<comment type="catalytic activity">
    <reaction evidence="15 17 18">
        <text>(6S)-NADHX + ADP = AMP + phosphate + NADH + H(+)</text>
        <dbReference type="Rhea" id="RHEA:32223"/>
        <dbReference type="ChEBI" id="CHEBI:15378"/>
        <dbReference type="ChEBI" id="CHEBI:43474"/>
        <dbReference type="ChEBI" id="CHEBI:57945"/>
        <dbReference type="ChEBI" id="CHEBI:64074"/>
        <dbReference type="ChEBI" id="CHEBI:456215"/>
        <dbReference type="ChEBI" id="CHEBI:456216"/>
        <dbReference type="EC" id="4.2.1.136"/>
    </reaction>
</comment>
<dbReference type="EMBL" id="JBHDLJ010000003">
    <property type="protein sequence ID" value="MFB0833966.1"/>
    <property type="molecule type" value="Genomic_DNA"/>
</dbReference>
<dbReference type="PROSITE" id="PS51385">
    <property type="entry name" value="YJEF_N"/>
    <property type="match status" value="1"/>
</dbReference>
<proteinExistence type="inferred from homology"/>
<dbReference type="InterPro" id="IPR036652">
    <property type="entry name" value="YjeF_N_dom_sf"/>
</dbReference>
<evidence type="ECO:0000256" key="14">
    <source>
        <dbReference type="ARBA" id="ARBA00025153"/>
    </source>
</evidence>
<comment type="function">
    <text evidence="17">Catalyzes the dehydration of the S-form of NAD(P)HX at the expense of ADP, which is converted to AMP. Together with NAD(P)HX epimerase, which catalyzes the epimerization of the S- and R-forms, the enzyme allows the repair of both epimers of NAD(P)HX, a damaged form of NAD(P)H that is a result of enzymatic or heat-dependent hydration.</text>
</comment>
<evidence type="ECO:0000256" key="8">
    <source>
        <dbReference type="ARBA" id="ARBA00022857"/>
    </source>
</evidence>
<evidence type="ECO:0000256" key="5">
    <source>
        <dbReference type="ARBA" id="ARBA00022723"/>
    </source>
</evidence>
<evidence type="ECO:0000256" key="4">
    <source>
        <dbReference type="ARBA" id="ARBA00009524"/>
    </source>
</evidence>
<feature type="binding site" evidence="17">
    <location>
        <position position="446"/>
    </location>
    <ligand>
        <name>(6S)-NADPHX</name>
        <dbReference type="ChEBI" id="CHEBI:64076"/>
    </ligand>
</feature>
<dbReference type="CDD" id="cd01171">
    <property type="entry name" value="YXKO-related"/>
    <property type="match status" value="1"/>
</dbReference>
<protein>
    <recommendedName>
        <fullName evidence="17">ADP-dependent (S)-NAD(P)H-hydrate dehydratase</fullName>
        <ecNumber evidence="17">4.2.1.136</ecNumber>
    </recommendedName>
    <alternativeName>
        <fullName evidence="17">ADP-dependent NAD(P)HX dehydratase</fullName>
    </alternativeName>
</protein>
<keyword evidence="13" id="KW-0511">Multifunctional enzyme</keyword>
<feature type="binding site" evidence="17">
    <location>
        <position position="445"/>
    </location>
    <ligand>
        <name>AMP</name>
        <dbReference type="ChEBI" id="CHEBI:456215"/>
    </ligand>
</feature>
<evidence type="ECO:0000313" key="23">
    <source>
        <dbReference type="Proteomes" id="UP001575652"/>
    </source>
</evidence>
<evidence type="ECO:0000256" key="7">
    <source>
        <dbReference type="ARBA" id="ARBA00022840"/>
    </source>
</evidence>
<comment type="catalytic activity">
    <reaction evidence="16 17 18">
        <text>(6S)-NADPHX + ADP = AMP + phosphate + NADPH + H(+)</text>
        <dbReference type="Rhea" id="RHEA:32235"/>
        <dbReference type="ChEBI" id="CHEBI:15378"/>
        <dbReference type="ChEBI" id="CHEBI:43474"/>
        <dbReference type="ChEBI" id="CHEBI:57783"/>
        <dbReference type="ChEBI" id="CHEBI:64076"/>
        <dbReference type="ChEBI" id="CHEBI:456215"/>
        <dbReference type="ChEBI" id="CHEBI:456216"/>
        <dbReference type="EC" id="4.2.1.136"/>
    </reaction>
</comment>
<dbReference type="SUPFAM" id="SSF53613">
    <property type="entry name" value="Ribokinase-like"/>
    <property type="match status" value="1"/>
</dbReference>
<dbReference type="PANTHER" id="PTHR12592">
    <property type="entry name" value="ATP-DEPENDENT (S)-NAD(P)H-HYDRATE DEHYDRATASE FAMILY MEMBER"/>
    <property type="match status" value="1"/>
</dbReference>
<evidence type="ECO:0000259" key="21">
    <source>
        <dbReference type="PROSITE" id="PS51385"/>
    </source>
</evidence>
<dbReference type="InterPro" id="IPR030677">
    <property type="entry name" value="Nnr"/>
</dbReference>
<name>A0ABV4ULY4_9MICC</name>
<evidence type="ECO:0000256" key="17">
    <source>
        <dbReference type="HAMAP-Rule" id="MF_01965"/>
    </source>
</evidence>
<evidence type="ECO:0000256" key="12">
    <source>
        <dbReference type="ARBA" id="ARBA00023239"/>
    </source>
</evidence>
<feature type="region of interest" description="Disordered" evidence="19">
    <location>
        <begin position="106"/>
        <end position="134"/>
    </location>
</feature>
<feature type="binding site" evidence="17">
    <location>
        <begin position="416"/>
        <end position="420"/>
    </location>
    <ligand>
        <name>AMP</name>
        <dbReference type="ChEBI" id="CHEBI:456215"/>
    </ligand>
</feature>
<evidence type="ECO:0000256" key="10">
    <source>
        <dbReference type="ARBA" id="ARBA00023027"/>
    </source>
</evidence>
<evidence type="ECO:0000256" key="15">
    <source>
        <dbReference type="ARBA" id="ARBA00048238"/>
    </source>
</evidence>
<comment type="similarity">
    <text evidence="17">Belongs to the NnrD/CARKD family.</text>
</comment>
<keyword evidence="9 18" id="KW-0630">Potassium</keyword>
<comment type="catalytic activity">
    <reaction evidence="1 18">
        <text>(6R)-NADHX = (6S)-NADHX</text>
        <dbReference type="Rhea" id="RHEA:32215"/>
        <dbReference type="ChEBI" id="CHEBI:64074"/>
        <dbReference type="ChEBI" id="CHEBI:64075"/>
        <dbReference type="EC" id="5.1.99.6"/>
    </reaction>
</comment>
<keyword evidence="8 17" id="KW-0521">NADP</keyword>
<evidence type="ECO:0000256" key="13">
    <source>
        <dbReference type="ARBA" id="ARBA00023268"/>
    </source>
</evidence>
<evidence type="ECO:0000256" key="9">
    <source>
        <dbReference type="ARBA" id="ARBA00022958"/>
    </source>
</evidence>
<feature type="binding site" evidence="17">
    <location>
        <position position="276"/>
    </location>
    <ligand>
        <name>(6S)-NADPHX</name>
        <dbReference type="ChEBI" id="CHEBI:64076"/>
    </ligand>
</feature>
<gene>
    <name evidence="17" type="primary">nnrD</name>
    <name evidence="22" type="ORF">ACETWP_05130</name>
</gene>
<accession>A0ABV4ULY4</accession>
<dbReference type="InterPro" id="IPR004443">
    <property type="entry name" value="YjeF_N_dom"/>
</dbReference>
<dbReference type="Proteomes" id="UP001575652">
    <property type="component" value="Unassembled WGS sequence"/>
</dbReference>
<dbReference type="EC" id="4.2.1.136" evidence="17"/>
<comment type="cofactor">
    <cofactor evidence="18">
        <name>K(+)</name>
        <dbReference type="ChEBI" id="CHEBI:29103"/>
    </cofactor>
    <text evidence="18">Binds 1 potassium ion per subunit.</text>
</comment>
<dbReference type="NCBIfam" id="TIGR00196">
    <property type="entry name" value="yjeF_cterm"/>
    <property type="match status" value="1"/>
</dbReference>
<dbReference type="InterPro" id="IPR000631">
    <property type="entry name" value="CARKD"/>
</dbReference>
<dbReference type="HAMAP" id="MF_01965">
    <property type="entry name" value="NADHX_dehydratase"/>
    <property type="match status" value="1"/>
</dbReference>
<evidence type="ECO:0000256" key="6">
    <source>
        <dbReference type="ARBA" id="ARBA00022741"/>
    </source>
</evidence>